<dbReference type="Pfam" id="PF07662">
    <property type="entry name" value="Nucleos_tra2_C"/>
    <property type="match status" value="1"/>
</dbReference>
<organism evidence="11 12">
    <name type="scientific">Halobacteriovorax vibrionivorans</name>
    <dbReference type="NCBI Taxonomy" id="2152716"/>
    <lineage>
        <taxon>Bacteria</taxon>
        <taxon>Pseudomonadati</taxon>
        <taxon>Bdellovibrionota</taxon>
        <taxon>Bacteriovoracia</taxon>
        <taxon>Bacteriovoracales</taxon>
        <taxon>Halobacteriovoraceae</taxon>
        <taxon>Halobacteriovorax</taxon>
    </lineage>
</organism>
<keyword evidence="6 7" id="KW-0472">Membrane</keyword>
<feature type="domain" description="Concentrative nucleoside transporter C-terminal" evidence="9">
    <location>
        <begin position="195"/>
        <end position="401"/>
    </location>
</feature>
<proteinExistence type="inferred from homology"/>
<dbReference type="PANTHER" id="PTHR10590">
    <property type="entry name" value="SODIUM/NUCLEOSIDE COTRANSPORTER"/>
    <property type="match status" value="1"/>
</dbReference>
<evidence type="ECO:0000256" key="4">
    <source>
        <dbReference type="ARBA" id="ARBA00022692"/>
    </source>
</evidence>
<dbReference type="NCBIfam" id="TIGR00804">
    <property type="entry name" value="nupC"/>
    <property type="match status" value="1"/>
</dbReference>
<feature type="transmembrane region" description="Helical" evidence="7">
    <location>
        <begin position="29"/>
        <end position="47"/>
    </location>
</feature>
<evidence type="ECO:0000256" key="5">
    <source>
        <dbReference type="ARBA" id="ARBA00022989"/>
    </source>
</evidence>
<evidence type="ECO:0000256" key="7">
    <source>
        <dbReference type="RuleBase" id="RU362018"/>
    </source>
</evidence>
<keyword evidence="4 7" id="KW-0812">Transmembrane</keyword>
<feature type="transmembrane region" description="Helical" evidence="7">
    <location>
        <begin position="252"/>
        <end position="274"/>
    </location>
</feature>
<keyword evidence="3" id="KW-1003">Cell membrane</keyword>
<protein>
    <recommendedName>
        <fullName evidence="7">Nucleoside permease</fullName>
    </recommendedName>
</protein>
<name>A0ABY0IIY9_9BACT</name>
<dbReference type="InterPro" id="IPR008276">
    <property type="entry name" value="C_nuclsd_transpt"/>
</dbReference>
<evidence type="ECO:0000256" key="6">
    <source>
        <dbReference type="ARBA" id="ARBA00023136"/>
    </source>
</evidence>
<dbReference type="InterPro" id="IPR011657">
    <property type="entry name" value="CNT_C_dom"/>
</dbReference>
<gene>
    <name evidence="11" type="ORF">DAY19_01810</name>
</gene>
<dbReference type="Proteomes" id="UP000443582">
    <property type="component" value="Unassembled WGS sequence"/>
</dbReference>
<feature type="domain" description="Nucleoside transporter/FeoB GTPase Gate" evidence="10">
    <location>
        <begin position="92"/>
        <end position="190"/>
    </location>
</feature>
<evidence type="ECO:0000256" key="2">
    <source>
        <dbReference type="ARBA" id="ARBA00009033"/>
    </source>
</evidence>
<comment type="caution">
    <text evidence="11">The sequence shown here is derived from an EMBL/GenBank/DDBJ whole genome shotgun (WGS) entry which is preliminary data.</text>
</comment>
<evidence type="ECO:0000256" key="1">
    <source>
        <dbReference type="ARBA" id="ARBA00004651"/>
    </source>
</evidence>
<keyword evidence="5 7" id="KW-1133">Transmembrane helix</keyword>
<evidence type="ECO:0000313" key="11">
    <source>
        <dbReference type="EMBL" id="RZF22530.1"/>
    </source>
</evidence>
<accession>A0ABY0IIY9</accession>
<reference evidence="12" key="1">
    <citation type="journal article" date="2019" name="Int. J. Syst. Evol. Microbiol.">
        <title>Halobacteriovorax valvorus sp. nov., a novel prokaryotic predator isolated from coastal seawater of China.</title>
        <authorList>
            <person name="Chen M.-X."/>
        </authorList>
    </citation>
    <scope>NUCLEOTIDE SEQUENCE [LARGE SCALE GENOMIC DNA]</scope>
    <source>
        <strain evidence="12">BL9</strain>
    </source>
</reference>
<evidence type="ECO:0000259" key="10">
    <source>
        <dbReference type="Pfam" id="PF07670"/>
    </source>
</evidence>
<dbReference type="RefSeq" id="WP_114705475.1">
    <property type="nucleotide sequence ID" value="NZ_QDKL01000001.1"/>
</dbReference>
<dbReference type="PANTHER" id="PTHR10590:SF4">
    <property type="entry name" value="SOLUTE CARRIER FAMILY 28 MEMBER 3"/>
    <property type="match status" value="1"/>
</dbReference>
<dbReference type="Pfam" id="PF01773">
    <property type="entry name" value="Nucleos_tra2_N"/>
    <property type="match status" value="1"/>
</dbReference>
<keyword evidence="12" id="KW-1185">Reference proteome</keyword>
<feature type="transmembrane region" description="Helical" evidence="7">
    <location>
        <begin position="383"/>
        <end position="403"/>
    </location>
</feature>
<comment type="caution">
    <text evidence="7">Lacks conserved residue(s) required for the propagation of feature annotation.</text>
</comment>
<dbReference type="InterPro" id="IPR002668">
    <property type="entry name" value="CNT_N_dom"/>
</dbReference>
<dbReference type="InterPro" id="IPR011642">
    <property type="entry name" value="Gate_dom"/>
</dbReference>
<feature type="transmembrane region" description="Helical" evidence="7">
    <location>
        <begin position="346"/>
        <end position="371"/>
    </location>
</feature>
<feature type="transmembrane region" description="Helical" evidence="7">
    <location>
        <begin position="167"/>
        <end position="189"/>
    </location>
</feature>
<evidence type="ECO:0000259" key="8">
    <source>
        <dbReference type="Pfam" id="PF01773"/>
    </source>
</evidence>
<dbReference type="Pfam" id="PF07670">
    <property type="entry name" value="Gate"/>
    <property type="match status" value="1"/>
</dbReference>
<comment type="similarity">
    <text evidence="2 7">Belongs to the concentrative nucleoside transporter (CNT) (TC 2.A.41) family.</text>
</comment>
<feature type="transmembrane region" description="Helical" evidence="7">
    <location>
        <begin position="90"/>
        <end position="113"/>
    </location>
</feature>
<dbReference type="InterPro" id="IPR018270">
    <property type="entry name" value="C_nuclsd_transpt_met_bac"/>
</dbReference>
<evidence type="ECO:0000259" key="9">
    <source>
        <dbReference type="Pfam" id="PF07662"/>
    </source>
</evidence>
<dbReference type="EMBL" id="QDKL01000001">
    <property type="protein sequence ID" value="RZF22530.1"/>
    <property type="molecule type" value="Genomic_DNA"/>
</dbReference>
<keyword evidence="7" id="KW-0813">Transport</keyword>
<evidence type="ECO:0000313" key="12">
    <source>
        <dbReference type="Proteomes" id="UP000443582"/>
    </source>
</evidence>
<comment type="subcellular location">
    <subcellularLocation>
        <location evidence="1">Cell membrane</location>
        <topology evidence="1">Multi-pass membrane protein</topology>
    </subcellularLocation>
</comment>
<sequence length="404" mass="42538">MERLISALGLVVMLAIAFALSTNRKKVNWRLVISGVLLQVFFGLIILKTSVGQNFFEGARGFFTAILNYTNEGSNFIFGPLTNVPKLGFIFFVMVLPTIIFMSSLMSVFYHLGIMQIIIKAFAKVMSVVMGTSGAESLAAAANIFAGQTEAPLVVKPLVSKMTQSELMALMTGGMATVAGGVLASYVGFGIDAAHLLSASVMSAPAALVCAKLMIPETEESLTQGDLKLELKDNSVNLIDAAANGASEGVKLAINVGAMLIAIIALVAMLNGAIGYVTGLFGAEGITLELIMGKLFAPFAWLLGVEWKDAEIVGMLLGKKLVLNEFVAYLDLKDNMGNLSERSITIATYALCGFANFSSIGIQIGGIGGIAENRKQDLAKLGVKSLIAGTLACFMTACVAGIFI</sequence>
<feature type="domain" description="Concentrative nucleoside transporter N-terminal" evidence="8">
    <location>
        <begin position="8"/>
        <end position="81"/>
    </location>
</feature>
<evidence type="ECO:0000256" key="3">
    <source>
        <dbReference type="ARBA" id="ARBA00022475"/>
    </source>
</evidence>
<feature type="transmembrane region" description="Helical" evidence="7">
    <location>
        <begin position="125"/>
        <end position="147"/>
    </location>
</feature>